<accession>A0ABN8IWI7</accession>
<feature type="transmembrane region" description="Helical" evidence="7">
    <location>
        <begin position="118"/>
        <end position="139"/>
    </location>
</feature>
<proteinExistence type="predicted"/>
<feature type="compositionally biased region" description="Basic residues" evidence="6">
    <location>
        <begin position="22"/>
        <end position="42"/>
    </location>
</feature>
<dbReference type="InterPro" id="IPR040177">
    <property type="entry name" value="SLC30A9"/>
</dbReference>
<dbReference type="Gene3D" id="1.20.1510.10">
    <property type="entry name" value="Cation efflux protein transmembrane domain"/>
    <property type="match status" value="1"/>
</dbReference>
<dbReference type="InterPro" id="IPR058533">
    <property type="entry name" value="Cation_efflux_TM"/>
</dbReference>
<reference evidence="9" key="1">
    <citation type="submission" date="2022-03" db="EMBL/GenBank/DDBJ databases">
        <authorList>
            <person name="Martin H S."/>
        </authorList>
    </citation>
    <scope>NUCLEOTIDE SEQUENCE</scope>
</reference>
<evidence type="ECO:0000256" key="1">
    <source>
        <dbReference type="ARBA" id="ARBA00004141"/>
    </source>
</evidence>
<evidence type="ECO:0000256" key="6">
    <source>
        <dbReference type="SAM" id="MobiDB-lite"/>
    </source>
</evidence>
<feature type="transmembrane region" description="Helical" evidence="7">
    <location>
        <begin position="263"/>
        <end position="281"/>
    </location>
</feature>
<dbReference type="PANTHER" id="PTHR13414">
    <property type="entry name" value="HUEL-CATION TRANSPORTER"/>
    <property type="match status" value="1"/>
</dbReference>
<feature type="transmembrane region" description="Helical" evidence="7">
    <location>
        <begin position="287"/>
        <end position="306"/>
    </location>
</feature>
<dbReference type="Pfam" id="PF01545">
    <property type="entry name" value="Cation_efflux"/>
    <property type="match status" value="1"/>
</dbReference>
<feature type="region of interest" description="Disordered" evidence="6">
    <location>
        <begin position="16"/>
        <end position="45"/>
    </location>
</feature>
<sequence length="445" mass="50392">MQSADSEHLLKQFDSDLEKTLPKVHKRSTSKPKSPKSHKKTPKGVYYHKDLQDEAEEVWGIRQAYEKEVLREKYAKQKYKEDIRAFREKLDNYNRGIIRKRLTHHVVELGFRPRSGRALVTTIGIYVLNFILKLCAWLYTGSYSLFSECVHTFANTINLVIFAYGIRKSVHTMYSDCPYYGKTLWRYASFSIHGAGILYICSGLSFYHAVVGIMDPQPPHSFLWAYLVLSEAFVSEFATFLMTSHAIWKDFIAADIVLTNGKAIAGVVVAGISIAISQYNGNPVLDAIGSLIIGTIMIGVATSIIFRNVRSVVGRSIPRYELELINRALASDIMIGAIHDIKGMEIGCNVMRYKAEVDFNGREVTRSYIEKHGLTLLWKEILGIGSINEAHDFLLEHGENIVNSLGEEVDRIKLMLRKRFKTIRHCNLEFCNSMSGCCPARSSSN</sequence>
<dbReference type="EMBL" id="OW152815">
    <property type="protein sequence ID" value="CAH2062798.1"/>
    <property type="molecule type" value="Genomic_DNA"/>
</dbReference>
<keyword evidence="5 7" id="KW-0472">Membrane</keyword>
<protein>
    <recommendedName>
        <fullName evidence="8">Cation efflux protein transmembrane domain-containing protein</fullName>
    </recommendedName>
</protein>
<feature type="transmembrane region" description="Helical" evidence="7">
    <location>
        <begin position="145"/>
        <end position="166"/>
    </location>
</feature>
<gene>
    <name evidence="9" type="ORF">IPOD504_LOCUS12188</name>
</gene>
<evidence type="ECO:0000256" key="4">
    <source>
        <dbReference type="ARBA" id="ARBA00022989"/>
    </source>
</evidence>
<dbReference type="PANTHER" id="PTHR13414:SF9">
    <property type="entry name" value="PROTON-COUPLED ZINC ANTIPORTER SLC30A9, MITOCHONDRIAL"/>
    <property type="match status" value="1"/>
</dbReference>
<evidence type="ECO:0000256" key="5">
    <source>
        <dbReference type="ARBA" id="ARBA00023136"/>
    </source>
</evidence>
<feature type="transmembrane region" description="Helical" evidence="7">
    <location>
        <begin position="222"/>
        <end position="242"/>
    </location>
</feature>
<keyword evidence="2" id="KW-0813">Transport</keyword>
<dbReference type="SUPFAM" id="SSF161111">
    <property type="entry name" value="Cation efflux protein transmembrane domain-like"/>
    <property type="match status" value="1"/>
</dbReference>
<comment type="subcellular location">
    <subcellularLocation>
        <location evidence="1">Membrane</location>
        <topology evidence="1">Multi-pass membrane protein</topology>
    </subcellularLocation>
</comment>
<evidence type="ECO:0000256" key="2">
    <source>
        <dbReference type="ARBA" id="ARBA00022448"/>
    </source>
</evidence>
<keyword evidence="4 7" id="KW-1133">Transmembrane helix</keyword>
<evidence type="ECO:0000313" key="9">
    <source>
        <dbReference type="EMBL" id="CAH2062798.1"/>
    </source>
</evidence>
<dbReference type="Proteomes" id="UP000837857">
    <property type="component" value="Chromosome 3"/>
</dbReference>
<name>A0ABN8IWI7_9NEOP</name>
<keyword evidence="3 7" id="KW-0812">Transmembrane</keyword>
<feature type="transmembrane region" description="Helical" evidence="7">
    <location>
        <begin position="187"/>
        <end position="210"/>
    </location>
</feature>
<keyword evidence="10" id="KW-1185">Reference proteome</keyword>
<evidence type="ECO:0000259" key="8">
    <source>
        <dbReference type="Pfam" id="PF01545"/>
    </source>
</evidence>
<organism evidence="9 10">
    <name type="scientific">Iphiclides podalirius</name>
    <name type="common">scarce swallowtail</name>
    <dbReference type="NCBI Taxonomy" id="110791"/>
    <lineage>
        <taxon>Eukaryota</taxon>
        <taxon>Metazoa</taxon>
        <taxon>Ecdysozoa</taxon>
        <taxon>Arthropoda</taxon>
        <taxon>Hexapoda</taxon>
        <taxon>Insecta</taxon>
        <taxon>Pterygota</taxon>
        <taxon>Neoptera</taxon>
        <taxon>Endopterygota</taxon>
        <taxon>Lepidoptera</taxon>
        <taxon>Glossata</taxon>
        <taxon>Ditrysia</taxon>
        <taxon>Papilionoidea</taxon>
        <taxon>Papilionidae</taxon>
        <taxon>Papilioninae</taxon>
        <taxon>Iphiclides</taxon>
    </lineage>
</organism>
<dbReference type="InterPro" id="IPR027469">
    <property type="entry name" value="Cation_efflux_TMD_sf"/>
</dbReference>
<evidence type="ECO:0000256" key="3">
    <source>
        <dbReference type="ARBA" id="ARBA00022692"/>
    </source>
</evidence>
<feature type="domain" description="Cation efflux protein transmembrane" evidence="8">
    <location>
        <begin position="122"/>
        <end position="311"/>
    </location>
</feature>
<feature type="non-terminal residue" evidence="9">
    <location>
        <position position="1"/>
    </location>
</feature>
<evidence type="ECO:0000256" key="7">
    <source>
        <dbReference type="SAM" id="Phobius"/>
    </source>
</evidence>
<evidence type="ECO:0000313" key="10">
    <source>
        <dbReference type="Proteomes" id="UP000837857"/>
    </source>
</evidence>